<comment type="caution">
    <text evidence="1">The sequence shown here is derived from an EMBL/GenBank/DDBJ whole genome shotgun (WGS) entry which is preliminary data.</text>
</comment>
<organism evidence="1">
    <name type="scientific">bioreactor metagenome</name>
    <dbReference type="NCBI Taxonomy" id="1076179"/>
    <lineage>
        <taxon>unclassified sequences</taxon>
        <taxon>metagenomes</taxon>
        <taxon>ecological metagenomes</taxon>
    </lineage>
</organism>
<dbReference type="EMBL" id="VSSQ01068623">
    <property type="protein sequence ID" value="MPN20782.1"/>
    <property type="molecule type" value="Genomic_DNA"/>
</dbReference>
<accession>A0A645G4A2</accession>
<evidence type="ECO:0000313" key="1">
    <source>
        <dbReference type="EMBL" id="MPN20782.1"/>
    </source>
</evidence>
<proteinExistence type="predicted"/>
<sequence length="90" mass="10159">MDALKNAVADNDIFAAYISDGLEHTNEPLTICAVTGQSYREISHRLIPVGNAIGREIIVKIQSREVFLSRRKSSAWHFLKHFEAKKMPCC</sequence>
<reference evidence="1" key="1">
    <citation type="submission" date="2019-08" db="EMBL/GenBank/DDBJ databases">
        <authorList>
            <person name="Kucharzyk K."/>
            <person name="Murdoch R.W."/>
            <person name="Higgins S."/>
            <person name="Loffler F."/>
        </authorList>
    </citation>
    <scope>NUCLEOTIDE SEQUENCE</scope>
</reference>
<dbReference type="AlphaFoldDB" id="A0A645G4A2"/>
<protein>
    <submittedName>
        <fullName evidence="1">Uncharacterized protein</fullName>
    </submittedName>
</protein>
<name>A0A645G4A2_9ZZZZ</name>
<gene>
    <name evidence="1" type="ORF">SDC9_168161</name>
</gene>